<organism evidence="5 6">
    <name type="scientific">Candidatus Gottesmanbacteria bacterium GW2011_GWA2_42_18</name>
    <dbReference type="NCBI Taxonomy" id="1618442"/>
    <lineage>
        <taxon>Bacteria</taxon>
        <taxon>Candidatus Gottesmaniibacteriota</taxon>
    </lineage>
</organism>
<keyword evidence="2" id="KW-0238">DNA-binding</keyword>
<dbReference type="InterPro" id="IPR036390">
    <property type="entry name" value="WH_DNA-bd_sf"/>
</dbReference>
<dbReference type="InterPro" id="IPR051081">
    <property type="entry name" value="HTH_MetalResp_TranReg"/>
</dbReference>
<name>A0A0G0ZG84_9BACT</name>
<dbReference type="GO" id="GO:0003677">
    <property type="term" value="F:DNA binding"/>
    <property type="evidence" value="ECO:0007669"/>
    <property type="project" value="UniProtKB-KW"/>
</dbReference>
<dbReference type="PROSITE" id="PS50987">
    <property type="entry name" value="HTH_ARSR_2"/>
    <property type="match status" value="1"/>
</dbReference>
<proteinExistence type="predicted"/>
<dbReference type="Proteomes" id="UP000034320">
    <property type="component" value="Unassembled WGS sequence"/>
</dbReference>
<dbReference type="AlphaFoldDB" id="A0A0G0ZG84"/>
<dbReference type="Pfam" id="PF01022">
    <property type="entry name" value="HTH_5"/>
    <property type="match status" value="1"/>
</dbReference>
<evidence type="ECO:0000256" key="1">
    <source>
        <dbReference type="ARBA" id="ARBA00023015"/>
    </source>
</evidence>
<evidence type="ECO:0000256" key="2">
    <source>
        <dbReference type="ARBA" id="ARBA00023125"/>
    </source>
</evidence>
<dbReference type="PANTHER" id="PTHR33154">
    <property type="entry name" value="TRANSCRIPTIONAL REGULATOR, ARSR FAMILY"/>
    <property type="match status" value="1"/>
</dbReference>
<evidence type="ECO:0000313" key="5">
    <source>
        <dbReference type="EMBL" id="KKS47722.1"/>
    </source>
</evidence>
<dbReference type="PRINTS" id="PR00778">
    <property type="entry name" value="HTHARSR"/>
</dbReference>
<protein>
    <submittedName>
        <fullName evidence="5">Bacterial regulatory protein, ArsR family</fullName>
    </submittedName>
</protein>
<evidence type="ECO:0000259" key="4">
    <source>
        <dbReference type="PROSITE" id="PS50987"/>
    </source>
</evidence>
<feature type="domain" description="HTH arsR-type" evidence="4">
    <location>
        <begin position="1"/>
        <end position="52"/>
    </location>
</feature>
<sequence>MDLFAALADPTRRHIIEILAGKDQLSATEISDRFNMSPPAVSQHLKVFRETG</sequence>
<dbReference type="InterPro" id="IPR001845">
    <property type="entry name" value="HTH_ArsR_DNA-bd_dom"/>
</dbReference>
<comment type="caution">
    <text evidence="5">The sequence shown here is derived from an EMBL/GenBank/DDBJ whole genome shotgun (WGS) entry which is preliminary data.</text>
</comment>
<dbReference type="SUPFAM" id="SSF46785">
    <property type="entry name" value="Winged helix' DNA-binding domain"/>
    <property type="match status" value="1"/>
</dbReference>
<accession>A0A0G0ZG84</accession>
<dbReference type="SMART" id="SM00418">
    <property type="entry name" value="HTH_ARSR"/>
    <property type="match status" value="1"/>
</dbReference>
<dbReference type="EMBL" id="LCDD01000003">
    <property type="protein sequence ID" value="KKS47722.1"/>
    <property type="molecule type" value="Genomic_DNA"/>
</dbReference>
<dbReference type="InterPro" id="IPR011991">
    <property type="entry name" value="ArsR-like_HTH"/>
</dbReference>
<gene>
    <name evidence="5" type="ORF">UV09_C0003G0067</name>
</gene>
<keyword evidence="1" id="KW-0805">Transcription regulation</keyword>
<dbReference type="CDD" id="cd00090">
    <property type="entry name" value="HTH_ARSR"/>
    <property type="match status" value="1"/>
</dbReference>
<dbReference type="NCBIfam" id="NF033788">
    <property type="entry name" value="HTH_metalloreg"/>
    <property type="match status" value="1"/>
</dbReference>
<keyword evidence="3" id="KW-0804">Transcription</keyword>
<dbReference type="GO" id="GO:0003700">
    <property type="term" value="F:DNA-binding transcription factor activity"/>
    <property type="evidence" value="ECO:0007669"/>
    <property type="project" value="InterPro"/>
</dbReference>
<evidence type="ECO:0000313" key="6">
    <source>
        <dbReference type="Proteomes" id="UP000034320"/>
    </source>
</evidence>
<dbReference type="Gene3D" id="1.10.10.10">
    <property type="entry name" value="Winged helix-like DNA-binding domain superfamily/Winged helix DNA-binding domain"/>
    <property type="match status" value="1"/>
</dbReference>
<evidence type="ECO:0000256" key="3">
    <source>
        <dbReference type="ARBA" id="ARBA00023163"/>
    </source>
</evidence>
<dbReference type="InterPro" id="IPR036388">
    <property type="entry name" value="WH-like_DNA-bd_sf"/>
</dbReference>
<dbReference type="PANTHER" id="PTHR33154:SF33">
    <property type="entry name" value="TRANSCRIPTIONAL REPRESSOR SDPR"/>
    <property type="match status" value="1"/>
</dbReference>
<reference evidence="5 6" key="1">
    <citation type="journal article" date="2015" name="Nature">
        <title>rRNA introns, odd ribosomes, and small enigmatic genomes across a large radiation of phyla.</title>
        <authorList>
            <person name="Brown C.T."/>
            <person name="Hug L.A."/>
            <person name="Thomas B.C."/>
            <person name="Sharon I."/>
            <person name="Castelle C.J."/>
            <person name="Singh A."/>
            <person name="Wilkins M.J."/>
            <person name="Williams K.H."/>
            <person name="Banfield J.F."/>
        </authorList>
    </citation>
    <scope>NUCLEOTIDE SEQUENCE [LARGE SCALE GENOMIC DNA]</scope>
</reference>